<keyword evidence="2" id="KW-0732">Signal</keyword>
<feature type="compositionally biased region" description="Low complexity" evidence="1">
    <location>
        <begin position="50"/>
        <end position="62"/>
    </location>
</feature>
<evidence type="ECO:0000256" key="1">
    <source>
        <dbReference type="SAM" id="MobiDB-lite"/>
    </source>
</evidence>
<organism evidence="3 4">
    <name type="scientific">Cotesia congregata</name>
    <name type="common">Parasitoid wasp</name>
    <name type="synonym">Apanteles congregatus</name>
    <dbReference type="NCBI Taxonomy" id="51543"/>
    <lineage>
        <taxon>Eukaryota</taxon>
        <taxon>Metazoa</taxon>
        <taxon>Ecdysozoa</taxon>
        <taxon>Arthropoda</taxon>
        <taxon>Hexapoda</taxon>
        <taxon>Insecta</taxon>
        <taxon>Pterygota</taxon>
        <taxon>Neoptera</taxon>
        <taxon>Endopterygota</taxon>
        <taxon>Hymenoptera</taxon>
        <taxon>Apocrita</taxon>
        <taxon>Ichneumonoidea</taxon>
        <taxon>Braconidae</taxon>
        <taxon>Microgastrinae</taxon>
        <taxon>Cotesia</taxon>
    </lineage>
</organism>
<comment type="caution">
    <text evidence="3">The sequence shown here is derived from an EMBL/GenBank/DDBJ whole genome shotgun (WGS) entry which is preliminary data.</text>
</comment>
<sequence>MNPQIICLVVLLTVGFSHGQSSIFNQFNPIAENSPAQNDSSTSQNVNATNSPNDQNQQQQPNMGKTFEENNETIKKTMNSMMNVGKAQGDVFKNIADTGMKIGNSFPQFGSKFMGQMSKSNSQKNGPLGGFGFFK</sequence>
<evidence type="ECO:0000313" key="4">
    <source>
        <dbReference type="Proteomes" id="UP000786811"/>
    </source>
</evidence>
<dbReference type="AlphaFoldDB" id="A0A8J2HGC2"/>
<reference evidence="3" key="1">
    <citation type="submission" date="2021-04" db="EMBL/GenBank/DDBJ databases">
        <authorList>
            <person name="Chebbi M.A.C M."/>
        </authorList>
    </citation>
    <scope>NUCLEOTIDE SEQUENCE</scope>
</reference>
<dbReference type="OrthoDB" id="7687556at2759"/>
<keyword evidence="4" id="KW-1185">Reference proteome</keyword>
<name>A0A8J2HGC2_COTCN</name>
<dbReference type="EMBL" id="CAJNRD030001122">
    <property type="protein sequence ID" value="CAG5100213.1"/>
    <property type="molecule type" value="Genomic_DNA"/>
</dbReference>
<feature type="region of interest" description="Disordered" evidence="1">
    <location>
        <begin position="30"/>
        <end position="72"/>
    </location>
</feature>
<feature type="signal peptide" evidence="2">
    <location>
        <begin position="1"/>
        <end position="19"/>
    </location>
</feature>
<gene>
    <name evidence="3" type="ORF">HICCMSTLAB_LOCUS9441</name>
</gene>
<feature type="chain" id="PRO_5035315746" evidence="2">
    <location>
        <begin position="20"/>
        <end position="135"/>
    </location>
</feature>
<proteinExistence type="predicted"/>
<dbReference type="Proteomes" id="UP000786811">
    <property type="component" value="Unassembled WGS sequence"/>
</dbReference>
<evidence type="ECO:0000256" key="2">
    <source>
        <dbReference type="SAM" id="SignalP"/>
    </source>
</evidence>
<protein>
    <submittedName>
        <fullName evidence="3">Uncharacterized protein</fullName>
    </submittedName>
</protein>
<feature type="compositionally biased region" description="Polar residues" evidence="1">
    <location>
        <begin position="34"/>
        <end position="49"/>
    </location>
</feature>
<evidence type="ECO:0000313" key="3">
    <source>
        <dbReference type="EMBL" id="CAG5100213.1"/>
    </source>
</evidence>
<accession>A0A8J2HGC2</accession>